<dbReference type="GO" id="GO:0016740">
    <property type="term" value="F:transferase activity"/>
    <property type="evidence" value="ECO:0007669"/>
    <property type="project" value="UniProtKB-KW"/>
</dbReference>
<feature type="domain" description="Rhodanese" evidence="1">
    <location>
        <begin position="64"/>
        <end position="118"/>
    </location>
</feature>
<protein>
    <submittedName>
        <fullName evidence="2">Rhodanese-related sulfurtransferase</fullName>
    </submittedName>
</protein>
<dbReference type="Proteomes" id="UP000199531">
    <property type="component" value="Unassembled WGS sequence"/>
</dbReference>
<accession>A0A1H8JQL3</accession>
<name>A0A1H8JQL3_9BURK</name>
<dbReference type="InterPro" id="IPR036873">
    <property type="entry name" value="Rhodanese-like_dom_sf"/>
</dbReference>
<dbReference type="Gene3D" id="3.40.250.10">
    <property type="entry name" value="Rhodanese-like domain"/>
    <property type="match status" value="1"/>
</dbReference>
<keyword evidence="3" id="KW-1185">Reference proteome</keyword>
<organism evidence="2 3">
    <name type="scientific">Brachymonas denitrificans DSM 15123</name>
    <dbReference type="NCBI Taxonomy" id="1121117"/>
    <lineage>
        <taxon>Bacteria</taxon>
        <taxon>Pseudomonadati</taxon>
        <taxon>Pseudomonadota</taxon>
        <taxon>Betaproteobacteria</taxon>
        <taxon>Burkholderiales</taxon>
        <taxon>Comamonadaceae</taxon>
        <taxon>Brachymonas</taxon>
    </lineage>
</organism>
<dbReference type="RefSeq" id="WP_234970122.1">
    <property type="nucleotide sequence ID" value="NZ_FOCW01000007.1"/>
</dbReference>
<gene>
    <name evidence="2" type="ORF">SAMN02745977_02136</name>
</gene>
<evidence type="ECO:0000313" key="3">
    <source>
        <dbReference type="Proteomes" id="UP000199531"/>
    </source>
</evidence>
<dbReference type="STRING" id="1121117.SAMN02745977_02136"/>
<dbReference type="InterPro" id="IPR001763">
    <property type="entry name" value="Rhodanese-like_dom"/>
</dbReference>
<dbReference type="EMBL" id="FOCW01000007">
    <property type="protein sequence ID" value="SEN82647.1"/>
    <property type="molecule type" value="Genomic_DNA"/>
</dbReference>
<evidence type="ECO:0000313" key="2">
    <source>
        <dbReference type="EMBL" id="SEN82647.1"/>
    </source>
</evidence>
<dbReference type="Pfam" id="PF00581">
    <property type="entry name" value="Rhodanese"/>
    <property type="match status" value="1"/>
</dbReference>
<proteinExistence type="predicted"/>
<sequence length="120" mass="13064">MTVSELAPAQVADWAAQVRASGLTPYVLDVREDWERDAAHVQPQAATQGFVLLTEPLSRLGASLDRLPDDPDTPIACLCHHGVRSFHVAHFLAQQGHDAVWNITGGIDAWALVDPTIGRY</sequence>
<dbReference type="SUPFAM" id="SSF52821">
    <property type="entry name" value="Rhodanese/Cell cycle control phosphatase"/>
    <property type="match status" value="1"/>
</dbReference>
<dbReference type="SMART" id="SM00450">
    <property type="entry name" value="RHOD"/>
    <property type="match status" value="1"/>
</dbReference>
<evidence type="ECO:0000259" key="1">
    <source>
        <dbReference type="PROSITE" id="PS50206"/>
    </source>
</evidence>
<dbReference type="AlphaFoldDB" id="A0A1H8JQL3"/>
<dbReference type="PROSITE" id="PS50206">
    <property type="entry name" value="RHODANESE_3"/>
    <property type="match status" value="1"/>
</dbReference>
<keyword evidence="2" id="KW-0808">Transferase</keyword>
<reference evidence="2 3" key="1">
    <citation type="submission" date="2016-10" db="EMBL/GenBank/DDBJ databases">
        <authorList>
            <person name="de Groot N.N."/>
        </authorList>
    </citation>
    <scope>NUCLEOTIDE SEQUENCE [LARGE SCALE GENOMIC DNA]</scope>
    <source>
        <strain evidence="2 3">DSM 15123</strain>
    </source>
</reference>